<dbReference type="AlphaFoldDB" id="A0A841BM02"/>
<dbReference type="GO" id="GO:0016491">
    <property type="term" value="F:oxidoreductase activity"/>
    <property type="evidence" value="ECO:0007669"/>
    <property type="project" value="UniProtKB-KW"/>
</dbReference>
<reference evidence="3 4" key="1">
    <citation type="submission" date="2020-08" db="EMBL/GenBank/DDBJ databases">
        <title>Sequencing the genomes of 1000 actinobacteria strains.</title>
        <authorList>
            <person name="Klenk H.-P."/>
        </authorList>
    </citation>
    <scope>NUCLEOTIDE SEQUENCE [LARGE SCALE GENOMIC DNA]</scope>
    <source>
        <strain evidence="3 4">DSM 45362</strain>
    </source>
</reference>
<dbReference type="PANTHER" id="PTHR24320">
    <property type="entry name" value="RETINOL DEHYDROGENASE"/>
    <property type="match status" value="1"/>
</dbReference>
<dbReference type="Proteomes" id="UP000587527">
    <property type="component" value="Unassembled WGS sequence"/>
</dbReference>
<dbReference type="EMBL" id="JACHMN010000001">
    <property type="protein sequence ID" value="MBB5867782.1"/>
    <property type="molecule type" value="Genomic_DNA"/>
</dbReference>
<accession>A0A841BM02</accession>
<evidence type="ECO:0000313" key="4">
    <source>
        <dbReference type="Proteomes" id="UP000587527"/>
    </source>
</evidence>
<name>A0A841BM02_9ACTN</name>
<protein>
    <submittedName>
        <fullName evidence="3">NAD(P)-dependent dehydrogenase (Short-subunit alcohol dehydrogenase family)</fullName>
    </submittedName>
</protein>
<keyword evidence="2" id="KW-0560">Oxidoreductase</keyword>
<keyword evidence="4" id="KW-1185">Reference proteome</keyword>
<comment type="similarity">
    <text evidence="1">Belongs to the short-chain dehydrogenases/reductases (SDR) family.</text>
</comment>
<dbReference type="InterPro" id="IPR036291">
    <property type="entry name" value="NAD(P)-bd_dom_sf"/>
</dbReference>
<dbReference type="InterPro" id="IPR002347">
    <property type="entry name" value="SDR_fam"/>
</dbReference>
<comment type="caution">
    <text evidence="3">The sequence shown here is derived from an EMBL/GenBank/DDBJ whole genome shotgun (WGS) entry which is preliminary data.</text>
</comment>
<proteinExistence type="inferred from homology"/>
<evidence type="ECO:0000256" key="1">
    <source>
        <dbReference type="ARBA" id="ARBA00006484"/>
    </source>
</evidence>
<gene>
    <name evidence="3" type="ORF">F4553_001161</name>
</gene>
<dbReference type="PRINTS" id="PR00081">
    <property type="entry name" value="GDHRDH"/>
</dbReference>
<dbReference type="RefSeq" id="WP_184832936.1">
    <property type="nucleotide sequence ID" value="NZ_JACHMN010000001.1"/>
</dbReference>
<sequence>MTGGTAGIGRQIAAKLRSAGLTVLVTGRDQQRGAAAAADLGATFLSADHATIAGNLDLARRVRELAPRLDVLVNNVGGAAFPQRTVTAEGHEATLALNYLGPIVLTRALLPTLTADARVVQVVSSAFTMHSGDPFTEPAGYTAISAYARAKQLNLLATLSLARQLTGDATVNAVNPGMAWTPGVQALTPQSVPAWRYIWPLVRMIQRRAAPEKAARIPALLALHPDGTGRFYESDGKAKPLPQRLLDPALQARAWQTAVDLTSPPSPTGPEHPRKE</sequence>
<dbReference type="SUPFAM" id="SSF51735">
    <property type="entry name" value="NAD(P)-binding Rossmann-fold domains"/>
    <property type="match status" value="1"/>
</dbReference>
<organism evidence="3 4">
    <name type="scientific">Allocatelliglobosispora scoriae</name>
    <dbReference type="NCBI Taxonomy" id="643052"/>
    <lineage>
        <taxon>Bacteria</taxon>
        <taxon>Bacillati</taxon>
        <taxon>Actinomycetota</taxon>
        <taxon>Actinomycetes</taxon>
        <taxon>Micromonosporales</taxon>
        <taxon>Micromonosporaceae</taxon>
        <taxon>Allocatelliglobosispora</taxon>
    </lineage>
</organism>
<dbReference type="Gene3D" id="3.40.50.720">
    <property type="entry name" value="NAD(P)-binding Rossmann-like Domain"/>
    <property type="match status" value="1"/>
</dbReference>
<evidence type="ECO:0000256" key="2">
    <source>
        <dbReference type="ARBA" id="ARBA00023002"/>
    </source>
</evidence>
<dbReference type="Pfam" id="PF00106">
    <property type="entry name" value="adh_short"/>
    <property type="match status" value="1"/>
</dbReference>
<dbReference type="PANTHER" id="PTHR24320:SF148">
    <property type="entry name" value="NAD(P)-BINDING ROSSMANN-FOLD SUPERFAMILY PROTEIN"/>
    <property type="match status" value="1"/>
</dbReference>
<evidence type="ECO:0000313" key="3">
    <source>
        <dbReference type="EMBL" id="MBB5867782.1"/>
    </source>
</evidence>